<name>A0A200Q2F2_MACCD</name>
<dbReference type="InterPro" id="IPR046960">
    <property type="entry name" value="PPR_At4g14850-like_plant"/>
</dbReference>
<proteinExistence type="inferred from homology"/>
<gene>
    <name evidence="5" type="ORF">BVC80_1711g40</name>
</gene>
<dbReference type="InterPro" id="IPR032867">
    <property type="entry name" value="DYW_dom"/>
</dbReference>
<dbReference type="PROSITE" id="PS51375">
    <property type="entry name" value="PPR"/>
    <property type="match status" value="11"/>
</dbReference>
<dbReference type="Pfam" id="PF14432">
    <property type="entry name" value="DYW_deaminase"/>
    <property type="match status" value="1"/>
</dbReference>
<feature type="repeat" description="PPR" evidence="3">
    <location>
        <begin position="295"/>
        <end position="329"/>
    </location>
</feature>
<feature type="repeat" description="PPR" evidence="3">
    <location>
        <begin position="620"/>
        <end position="654"/>
    </location>
</feature>
<organism evidence="5 6">
    <name type="scientific">Macleaya cordata</name>
    <name type="common">Five-seeded plume-poppy</name>
    <name type="synonym">Bocconia cordata</name>
    <dbReference type="NCBI Taxonomy" id="56857"/>
    <lineage>
        <taxon>Eukaryota</taxon>
        <taxon>Viridiplantae</taxon>
        <taxon>Streptophyta</taxon>
        <taxon>Embryophyta</taxon>
        <taxon>Tracheophyta</taxon>
        <taxon>Spermatophyta</taxon>
        <taxon>Magnoliopsida</taxon>
        <taxon>Ranunculales</taxon>
        <taxon>Papaveraceae</taxon>
        <taxon>Papaveroideae</taxon>
        <taxon>Macleaya</taxon>
    </lineage>
</organism>
<dbReference type="PANTHER" id="PTHR47926:SF533">
    <property type="entry name" value="DYW DOMAIN-CONTAINING PROTEIN"/>
    <property type="match status" value="1"/>
</dbReference>
<dbReference type="NCBIfam" id="TIGR00756">
    <property type="entry name" value="PPR"/>
    <property type="match status" value="15"/>
</dbReference>
<dbReference type="GO" id="GO:0003723">
    <property type="term" value="F:RNA binding"/>
    <property type="evidence" value="ECO:0007669"/>
    <property type="project" value="InterPro"/>
</dbReference>
<feature type="repeat" description="PPR" evidence="3">
    <location>
        <begin position="70"/>
        <end position="100"/>
    </location>
</feature>
<evidence type="ECO:0000313" key="6">
    <source>
        <dbReference type="Proteomes" id="UP000195402"/>
    </source>
</evidence>
<comment type="similarity">
    <text evidence="1">Belongs to the PPR family. PCMP-H subfamily.</text>
</comment>
<evidence type="ECO:0000259" key="4">
    <source>
        <dbReference type="Pfam" id="PF14432"/>
    </source>
</evidence>
<dbReference type="FunFam" id="1.25.40.10:FF:002130">
    <property type="entry name" value="Pentatricopeptide repeat-containing protein mitochondrial"/>
    <property type="match status" value="1"/>
</dbReference>
<dbReference type="EMBL" id="MVGT01003295">
    <property type="protein sequence ID" value="OVA04651.1"/>
    <property type="molecule type" value="Genomic_DNA"/>
</dbReference>
<dbReference type="FunFam" id="1.25.40.10:FF:002148">
    <property type="entry name" value="Pentatricopeptide repeat-containing protein At2g29760, chloroplastic"/>
    <property type="match status" value="1"/>
</dbReference>
<sequence>MVLLRCRSSSTWSMSRRLFHYFRSLSSSALPIRQTPQNDLFSCNARIQELGNLGRVEEARHLFDEMIQRDSITWNSMITWYFRNGRIDEARELFDAFAGKNVRTWTAMVSGYAKNGKLEEARGMFDLMPERNVVSWNAMISGYAQNGDLYSARILFNEMPERNVESWNTIITGYGHCGWMKEARELFEQMRHRNLVSWMLMISGYVHIDDHTEAWNMFLKMHHGGVRPDQSIFVVILAAITGLDNSKLIETLQTLAIKTNFEGDVVVGTAIMNAYTRNGRLDSAMKFFESMRERNEFSWTTMITSLSQSGRLKDAIAVYKRVPEQNVASQTAMMSAFAQHGRIHEARRIFEEIPNPNEITWNAMVAGYAQNGMLDEASKIFHRMPVRNSASWAAMISGFAQKGWSEEALNLLSELHRSGMVPSHSSFTSALFACGNIGSLEMGRQVHTLTVKTGCQFNSYVGNGLISMYAKCRNMEDVSQTFNTMRVKDTVSWNSLISALSQNNMLGDACSVFEKMPKRDVVSWTAMISGYAQAGHGDLAFELFLDMLASGINPNQSTLTGLLSICASLGATKLGKQIHGLIFKLGLDFDLFISNALISMYFKCGCEDGFWVFEEMPDHDVVSWNAILDGCAHNGFGEEAVKLFEQMKAEGILPNQISFVSVLNACSHAGLVDEGWAYFNSMNRDYGIMPLEGHYACMVDLLGRAGHLYEAEAFIEKMPIEPDSVVWGALLGACRIHQNAELAHRVADRLFQLEPQNSGNYILLSNIYASQGMWEQVGEIRKLMRDQGVTKEPGISWIQIKNKLHSFLTGDKTHDQTEGIYSTLKEFYRRLKATGYVPDTSFVLHDVEEEQKENVLLHHSEKLAIAYGLLNTPNGTSIQIMKNLRICGDCHTFTKFMTRVTQREIVIRDGKRFHHFRDGSCSCGDYW</sequence>
<keyword evidence="6" id="KW-1185">Reference proteome</keyword>
<feature type="repeat" description="PPR" evidence="3">
    <location>
        <begin position="163"/>
        <end position="197"/>
    </location>
</feature>
<keyword evidence="2" id="KW-0677">Repeat</keyword>
<evidence type="ECO:0000256" key="2">
    <source>
        <dbReference type="ARBA" id="ARBA00022737"/>
    </source>
</evidence>
<evidence type="ECO:0000256" key="3">
    <source>
        <dbReference type="PROSITE-ProRule" id="PRU00708"/>
    </source>
</evidence>
<feature type="domain" description="DYW" evidence="4">
    <location>
        <begin position="835"/>
        <end position="927"/>
    </location>
</feature>
<dbReference type="GO" id="GO:0009451">
    <property type="term" value="P:RNA modification"/>
    <property type="evidence" value="ECO:0007669"/>
    <property type="project" value="InterPro"/>
</dbReference>
<dbReference type="InterPro" id="IPR002885">
    <property type="entry name" value="PPR_rpt"/>
</dbReference>
<dbReference type="Pfam" id="PF20431">
    <property type="entry name" value="E_motif"/>
    <property type="match status" value="1"/>
</dbReference>
<feature type="repeat" description="PPR" evidence="3">
    <location>
        <begin position="489"/>
        <end position="519"/>
    </location>
</feature>
<accession>A0A200Q2F2</accession>
<dbReference type="PANTHER" id="PTHR47926">
    <property type="entry name" value="PENTATRICOPEPTIDE REPEAT-CONTAINING PROTEIN"/>
    <property type="match status" value="1"/>
</dbReference>
<dbReference type="FunFam" id="1.25.40.10:FF:000348">
    <property type="entry name" value="Pentatricopeptide repeat-containing protein chloroplastic"/>
    <property type="match status" value="1"/>
</dbReference>
<dbReference type="FunFam" id="1.25.40.10:FF:000125">
    <property type="entry name" value="Pentatricopeptide repeat-containing protein"/>
    <property type="match status" value="1"/>
</dbReference>
<evidence type="ECO:0000256" key="1">
    <source>
        <dbReference type="ARBA" id="ARBA00006643"/>
    </source>
</evidence>
<feature type="repeat" description="PPR" evidence="3">
    <location>
        <begin position="101"/>
        <end position="135"/>
    </location>
</feature>
<feature type="repeat" description="PPR" evidence="3">
    <location>
        <begin position="39"/>
        <end position="69"/>
    </location>
</feature>
<feature type="repeat" description="PPR" evidence="3">
    <location>
        <begin position="388"/>
        <end position="422"/>
    </location>
</feature>
<dbReference type="Proteomes" id="UP000195402">
    <property type="component" value="Unassembled WGS sequence"/>
</dbReference>
<dbReference type="InParanoid" id="A0A200Q2F2"/>
<reference evidence="5 6" key="1">
    <citation type="journal article" date="2017" name="Mol. Plant">
        <title>The Genome of Medicinal Plant Macleaya cordata Provides New Insights into Benzylisoquinoline Alkaloids Metabolism.</title>
        <authorList>
            <person name="Liu X."/>
            <person name="Liu Y."/>
            <person name="Huang P."/>
            <person name="Ma Y."/>
            <person name="Qing Z."/>
            <person name="Tang Q."/>
            <person name="Cao H."/>
            <person name="Cheng P."/>
            <person name="Zheng Y."/>
            <person name="Yuan Z."/>
            <person name="Zhou Y."/>
            <person name="Liu J."/>
            <person name="Tang Z."/>
            <person name="Zhuo Y."/>
            <person name="Zhang Y."/>
            <person name="Yu L."/>
            <person name="Huang J."/>
            <person name="Yang P."/>
            <person name="Peng Q."/>
            <person name="Zhang J."/>
            <person name="Jiang W."/>
            <person name="Zhang Z."/>
            <person name="Lin K."/>
            <person name="Ro D.K."/>
            <person name="Chen X."/>
            <person name="Xiong X."/>
            <person name="Shang Y."/>
            <person name="Huang S."/>
            <person name="Zeng J."/>
        </authorList>
    </citation>
    <scope>NUCLEOTIDE SEQUENCE [LARGE SCALE GENOMIC DNA]</scope>
    <source>
        <strain evidence="6">cv. BLH2017</strain>
        <tissue evidence="5">Root</tissue>
    </source>
</reference>
<dbReference type="OrthoDB" id="1868231at2759"/>
<comment type="caution">
    <text evidence="5">The sequence shown here is derived from an EMBL/GenBank/DDBJ whole genome shotgun (WGS) entry which is preliminary data.</text>
</comment>
<dbReference type="Pfam" id="PF13041">
    <property type="entry name" value="PPR_2"/>
    <property type="match status" value="2"/>
</dbReference>
<dbReference type="AlphaFoldDB" id="A0A200Q2F2"/>
<dbReference type="GO" id="GO:0008270">
    <property type="term" value="F:zinc ion binding"/>
    <property type="evidence" value="ECO:0007669"/>
    <property type="project" value="InterPro"/>
</dbReference>
<dbReference type="Pfam" id="PF01535">
    <property type="entry name" value="PPR"/>
    <property type="match status" value="13"/>
</dbReference>
<evidence type="ECO:0000313" key="5">
    <source>
        <dbReference type="EMBL" id="OVA04651.1"/>
    </source>
</evidence>
<feature type="repeat" description="PPR" evidence="3">
    <location>
        <begin position="264"/>
        <end position="294"/>
    </location>
</feature>
<dbReference type="Gene3D" id="1.25.40.10">
    <property type="entry name" value="Tetratricopeptide repeat domain"/>
    <property type="match status" value="8"/>
</dbReference>
<protein>
    <submittedName>
        <fullName evidence="5">Pentatricopeptide repeat</fullName>
    </submittedName>
</protein>
<feature type="repeat" description="PPR" evidence="3">
    <location>
        <begin position="357"/>
        <end position="387"/>
    </location>
</feature>
<dbReference type="InterPro" id="IPR046848">
    <property type="entry name" value="E_motif"/>
</dbReference>
<feature type="repeat" description="PPR" evidence="3">
    <location>
        <begin position="520"/>
        <end position="554"/>
    </location>
</feature>
<dbReference type="OMA" id="KCRNMEY"/>
<dbReference type="InterPro" id="IPR011990">
    <property type="entry name" value="TPR-like_helical_dom_sf"/>
</dbReference>
<dbReference type="GO" id="GO:0048731">
    <property type="term" value="P:system development"/>
    <property type="evidence" value="ECO:0007669"/>
    <property type="project" value="UniProtKB-ARBA"/>
</dbReference>
<dbReference type="SUPFAM" id="SSF48452">
    <property type="entry name" value="TPR-like"/>
    <property type="match status" value="2"/>
</dbReference>